<feature type="transmembrane region" description="Helical" evidence="7">
    <location>
        <begin position="224"/>
        <end position="246"/>
    </location>
</feature>
<evidence type="ECO:0000256" key="7">
    <source>
        <dbReference type="SAM" id="Phobius"/>
    </source>
</evidence>
<dbReference type="Pfam" id="PF05090">
    <property type="entry name" value="HTTM"/>
    <property type="match status" value="1"/>
</dbReference>
<evidence type="ECO:0000313" key="9">
    <source>
        <dbReference type="EMBL" id="KAL0272818.1"/>
    </source>
</evidence>
<dbReference type="PANTHER" id="PTHR12639:SF6">
    <property type="entry name" value="VITAMIN K-DEPENDENT GAMMA-CARBOXYLASE"/>
    <property type="match status" value="1"/>
</dbReference>
<evidence type="ECO:0000259" key="8">
    <source>
        <dbReference type="SMART" id="SM00752"/>
    </source>
</evidence>
<feature type="transmembrane region" description="Helical" evidence="7">
    <location>
        <begin position="183"/>
        <end position="203"/>
    </location>
</feature>
<evidence type="ECO:0000256" key="5">
    <source>
        <dbReference type="ARBA" id="ARBA00023157"/>
    </source>
</evidence>
<evidence type="ECO:0000256" key="4">
    <source>
        <dbReference type="ARBA" id="ARBA00023136"/>
    </source>
</evidence>
<dbReference type="Pfam" id="PF22777">
    <property type="entry name" value="VKGC_lumenal_dom"/>
    <property type="match status" value="1"/>
</dbReference>
<evidence type="ECO:0000256" key="2">
    <source>
        <dbReference type="ARBA" id="ARBA00022692"/>
    </source>
</evidence>
<dbReference type="GO" id="GO:0008488">
    <property type="term" value="F:gamma-glutamyl carboxylase activity"/>
    <property type="evidence" value="ECO:0007669"/>
    <property type="project" value="InterPro"/>
</dbReference>
<keyword evidence="3 7" id="KW-1133">Transmembrane helix</keyword>
<dbReference type="InterPro" id="IPR053935">
    <property type="entry name" value="VKGC_lumenal_dom"/>
</dbReference>
<feature type="transmembrane region" description="Helical" evidence="7">
    <location>
        <begin position="48"/>
        <end position="81"/>
    </location>
</feature>
<evidence type="ECO:0000256" key="1">
    <source>
        <dbReference type="ARBA" id="ARBA00004127"/>
    </source>
</evidence>
<proteinExistence type="predicted"/>
<dbReference type="InterPro" id="IPR053934">
    <property type="entry name" value="HTTM_dom"/>
</dbReference>
<organism evidence="9">
    <name type="scientific">Menopon gallinae</name>
    <name type="common">poultry shaft louse</name>
    <dbReference type="NCBI Taxonomy" id="328185"/>
    <lineage>
        <taxon>Eukaryota</taxon>
        <taxon>Metazoa</taxon>
        <taxon>Ecdysozoa</taxon>
        <taxon>Arthropoda</taxon>
        <taxon>Hexapoda</taxon>
        <taxon>Insecta</taxon>
        <taxon>Pterygota</taxon>
        <taxon>Neoptera</taxon>
        <taxon>Paraneoptera</taxon>
        <taxon>Psocodea</taxon>
        <taxon>Troctomorpha</taxon>
        <taxon>Phthiraptera</taxon>
        <taxon>Amblycera</taxon>
        <taxon>Menoponidae</taxon>
        <taxon>Menopon</taxon>
    </lineage>
</organism>
<reference evidence="9" key="1">
    <citation type="journal article" date="2024" name="Gigascience">
        <title>Chromosome-level genome of the poultry shaft louse Menopon gallinae provides insight into the host-switching and adaptive evolution of parasitic lice.</title>
        <authorList>
            <person name="Xu Y."/>
            <person name="Ma L."/>
            <person name="Liu S."/>
            <person name="Liang Y."/>
            <person name="Liu Q."/>
            <person name="He Z."/>
            <person name="Tian L."/>
            <person name="Duan Y."/>
            <person name="Cai W."/>
            <person name="Li H."/>
            <person name="Song F."/>
        </authorList>
    </citation>
    <scope>NUCLEOTIDE SEQUENCE</scope>
    <source>
        <strain evidence="9">Cailab_2023a</strain>
    </source>
</reference>
<dbReference type="EMBL" id="JARGDH010000003">
    <property type="protein sequence ID" value="KAL0272818.1"/>
    <property type="molecule type" value="Genomic_DNA"/>
</dbReference>
<protein>
    <recommendedName>
        <fullName evidence="8">HTTM-like domain-containing protein</fullName>
    </recommendedName>
</protein>
<dbReference type="SMART" id="SM00752">
    <property type="entry name" value="HTTM"/>
    <property type="match status" value="1"/>
</dbReference>
<keyword evidence="5" id="KW-1015">Disulfide bond</keyword>
<dbReference type="InterPro" id="IPR007782">
    <property type="entry name" value="VKG_COase"/>
</dbReference>
<gene>
    <name evidence="9" type="ORF">PYX00_005649</name>
</gene>
<evidence type="ECO:0000256" key="6">
    <source>
        <dbReference type="ARBA" id="ARBA00023239"/>
    </source>
</evidence>
<evidence type="ECO:0000256" key="3">
    <source>
        <dbReference type="ARBA" id="ARBA00022989"/>
    </source>
</evidence>
<dbReference type="PANTHER" id="PTHR12639">
    <property type="entry name" value="VITAMIN K-DEPENDENT GAMMA-CARBOXYLASE"/>
    <property type="match status" value="1"/>
</dbReference>
<dbReference type="GO" id="GO:0012505">
    <property type="term" value="C:endomembrane system"/>
    <property type="evidence" value="ECO:0007669"/>
    <property type="project" value="UniProtKB-SubCell"/>
</dbReference>
<dbReference type="InterPro" id="IPR011020">
    <property type="entry name" value="HTTM-like"/>
</dbReference>
<keyword evidence="4 7" id="KW-0472">Membrane</keyword>
<keyword evidence="2 7" id="KW-0812">Transmembrane</keyword>
<comment type="caution">
    <text evidence="9">The sequence shown here is derived from an EMBL/GenBank/DDBJ whole genome shotgun (WGS) entry which is preliminary data.</text>
</comment>
<feature type="transmembrane region" description="Helical" evidence="7">
    <location>
        <begin position="126"/>
        <end position="145"/>
    </location>
</feature>
<dbReference type="AlphaFoldDB" id="A0AAW2HTA9"/>
<dbReference type="GO" id="GO:0019842">
    <property type="term" value="F:vitamin binding"/>
    <property type="evidence" value="ECO:0007669"/>
    <property type="project" value="TreeGrafter"/>
</dbReference>
<feature type="transmembrane region" description="Helical" evidence="7">
    <location>
        <begin position="93"/>
        <end position="114"/>
    </location>
</feature>
<keyword evidence="6" id="KW-0456">Lyase</keyword>
<comment type="subcellular location">
    <subcellularLocation>
        <location evidence="1">Endomembrane system</location>
        <topology evidence="1">Multi-pass membrane protein</topology>
    </subcellularLocation>
</comment>
<name>A0AAW2HTA9_9NEOP</name>
<feature type="transmembrane region" description="Helical" evidence="7">
    <location>
        <begin position="274"/>
        <end position="293"/>
    </location>
</feature>
<sequence>MITGLLMVIDIPDERGLSEIDIRYGNPLKCHFPLFNWMAPLPLEYMGILYFIMWIGAAGICLGYKFKLSCIMFTVPYWYIFLLDKTTWNNHSYLFGLISILFTFSSAHHAFSVDSRLDPSIRNKPVPMWNYAIIRFQFFLLYFYAGVKKFDLDWIGGHSMTRLSMHWVFDPFRLVLNDEQIDFWIIHIFGFLFDLTVGFFLLISKTRPIAIFFSSAFHLMNSRIFHIGQFPYVCLCMTPIFCSYDWPDRLINWFKKTPQKPEVTSENKRNKTPVSGGLTLFLLLSYVATQLFLPFSHFITKGYNNWTNGLYGYSWDMMVHNWDSVLTVIKVVDNDSGEEFFIDPEVGITALAI</sequence>
<feature type="domain" description="HTTM-like" evidence="8">
    <location>
        <begin position="1"/>
        <end position="246"/>
    </location>
</feature>
<accession>A0AAW2HTA9</accession>